<evidence type="ECO:0000313" key="3">
    <source>
        <dbReference type="Proteomes" id="UP001058273"/>
    </source>
</evidence>
<keyword evidence="3" id="KW-1185">Reference proteome</keyword>
<dbReference type="Pfam" id="PF16103">
    <property type="entry name" value="DUF4822"/>
    <property type="match status" value="1"/>
</dbReference>
<dbReference type="InterPro" id="IPR032247">
    <property type="entry name" value="DUF4822"/>
</dbReference>
<feature type="domain" description="DUF4822" evidence="1">
    <location>
        <begin position="10"/>
        <end position="83"/>
    </location>
</feature>
<evidence type="ECO:0000259" key="1">
    <source>
        <dbReference type="Pfam" id="PF16103"/>
    </source>
</evidence>
<reference evidence="2" key="2">
    <citation type="submission" date="2022-08" db="EMBL/GenBank/DDBJ databases">
        <authorList>
            <person name="Poehlein A."/>
            <person name="Guzman J."/>
            <person name="Daniel R."/>
            <person name="Vilcinskas A."/>
        </authorList>
    </citation>
    <scope>NUCLEOTIDE SEQUENCE</scope>
    <source>
        <strain evidence="2">G314FT</strain>
    </source>
</reference>
<dbReference type="Gene3D" id="2.40.128.540">
    <property type="entry name" value="Domain of unknown function DUF4822"/>
    <property type="match status" value="1"/>
</dbReference>
<sequence length="114" mass="12927">MTIKLIVTNFLIKTTGETRGEKGVFFVTPDGKKRILMSQINYNVVVDMVRLDSDMFTYRRNGTQKDGGTGPVFVEHAPYDKDLNFTIDFLKLSLETGTIDKDVPGRNILSSTFW</sequence>
<dbReference type="EMBL" id="CP102451">
    <property type="protein sequence ID" value="UUV98024.1"/>
    <property type="molecule type" value="Genomic_DNA"/>
</dbReference>
<protein>
    <recommendedName>
        <fullName evidence="1">DUF4822 domain-containing protein</fullName>
    </recommendedName>
</protein>
<dbReference type="Proteomes" id="UP001058273">
    <property type="component" value="Chromosome"/>
</dbReference>
<reference evidence="2" key="1">
    <citation type="submission" date="2022-08" db="EMBL/GenBank/DDBJ databases">
        <title>Genome sequence of Vagococcus luciliae DSM 112651.</title>
        <authorList>
            <person name="Juan G."/>
            <person name="Anja P."/>
            <person name="Rolf D."/>
            <person name="Kampfer P."/>
            <person name="Vilcinskas A."/>
        </authorList>
    </citation>
    <scope>NUCLEOTIDE SEQUENCE</scope>
    <source>
        <strain evidence="2">G314FT</strain>
    </source>
</reference>
<organism evidence="2 3">
    <name type="scientific">Vagococcus luciliae</name>
    <dbReference type="NCBI Taxonomy" id="2920380"/>
    <lineage>
        <taxon>Bacteria</taxon>
        <taxon>Bacillati</taxon>
        <taxon>Bacillota</taxon>
        <taxon>Bacilli</taxon>
        <taxon>Lactobacillales</taxon>
        <taxon>Enterococcaceae</taxon>
        <taxon>Vagococcus</taxon>
    </lineage>
</organism>
<accession>A0ABY5NWK6</accession>
<evidence type="ECO:0000313" key="2">
    <source>
        <dbReference type="EMBL" id="UUV98024.1"/>
    </source>
</evidence>
<name>A0ABY5NWK6_9ENTE</name>
<gene>
    <name evidence="2" type="ORF">G314FT_01150</name>
</gene>
<proteinExistence type="predicted"/>